<feature type="compositionally biased region" description="Polar residues" evidence="1">
    <location>
        <begin position="113"/>
        <end position="139"/>
    </location>
</feature>
<dbReference type="Proteomes" id="UP000019335">
    <property type="component" value="Chromosome 3"/>
</dbReference>
<keyword evidence="4" id="KW-1185">Reference proteome</keyword>
<proteinExistence type="predicted"/>
<dbReference type="EMBL" id="AZIL01000177">
    <property type="protein sequence ID" value="EWM29113.1"/>
    <property type="molecule type" value="Genomic_DNA"/>
</dbReference>
<comment type="caution">
    <text evidence="3">The sequence shown here is derived from an EMBL/GenBank/DDBJ whole genome shotgun (WGS) entry which is preliminary data.</text>
</comment>
<name>W7U041_9STRA</name>
<keyword evidence="2" id="KW-1133">Transmembrane helix</keyword>
<evidence type="ECO:0008006" key="5">
    <source>
        <dbReference type="Google" id="ProtNLM"/>
    </source>
</evidence>
<organism evidence="3 4">
    <name type="scientific">Nannochloropsis gaditana</name>
    <dbReference type="NCBI Taxonomy" id="72520"/>
    <lineage>
        <taxon>Eukaryota</taxon>
        <taxon>Sar</taxon>
        <taxon>Stramenopiles</taxon>
        <taxon>Ochrophyta</taxon>
        <taxon>Eustigmatophyceae</taxon>
        <taxon>Eustigmatales</taxon>
        <taxon>Monodopsidaceae</taxon>
        <taxon>Nannochloropsis</taxon>
    </lineage>
</organism>
<reference evidence="3 4" key="1">
    <citation type="journal article" date="2014" name="Mol. Plant">
        <title>Chromosome Scale Genome Assembly and Transcriptome Profiling of Nannochloropsis gaditana in Nitrogen Depletion.</title>
        <authorList>
            <person name="Corteggiani Carpinelli E."/>
            <person name="Telatin A."/>
            <person name="Vitulo N."/>
            <person name="Forcato C."/>
            <person name="D'Angelo M."/>
            <person name="Schiavon R."/>
            <person name="Vezzi A."/>
            <person name="Giacometti G.M."/>
            <person name="Morosinotto T."/>
            <person name="Valle G."/>
        </authorList>
    </citation>
    <scope>NUCLEOTIDE SEQUENCE [LARGE SCALE GENOMIC DNA]</scope>
    <source>
        <strain evidence="3 4">B-31</strain>
    </source>
</reference>
<protein>
    <recommendedName>
        <fullName evidence="5">Transmembrane protein</fullName>
    </recommendedName>
</protein>
<sequence>MSRNEYEPIINTPGVSWGIESGMLNNDKLYQKDWDKSCCDSTGARRDDSAHLERARRLTWVFLGPAVILLIAIAGTVAFLSQNRAVSSSPTRRSFPSLGAFGPSGDSKVLPSDESTPVQGGSATSATFASEGEAQTVSEGTPLRHPGTGMNASTVLSCLEEMCQPFAEQLGKSWHELANVNLLRCLASSAFNKTTATTCFQSAKPSKLRDDLVACAGCNGCVELRNQTSVDRACAKYNAWAAKHGTETDLTRPEEYQEAAALAAFGKPRAETPGEGRGSDADSLAADLPTSLKEKFCSQYWCP</sequence>
<evidence type="ECO:0000256" key="2">
    <source>
        <dbReference type="SAM" id="Phobius"/>
    </source>
</evidence>
<keyword evidence="2" id="KW-0472">Membrane</keyword>
<evidence type="ECO:0000313" key="4">
    <source>
        <dbReference type="Proteomes" id="UP000019335"/>
    </source>
</evidence>
<gene>
    <name evidence="3" type="ORF">Naga_100007g98</name>
</gene>
<evidence type="ECO:0000313" key="3">
    <source>
        <dbReference type="EMBL" id="EWM29113.1"/>
    </source>
</evidence>
<feature type="transmembrane region" description="Helical" evidence="2">
    <location>
        <begin position="58"/>
        <end position="80"/>
    </location>
</feature>
<feature type="region of interest" description="Disordered" evidence="1">
    <location>
        <begin position="88"/>
        <end position="148"/>
    </location>
</feature>
<dbReference type="AlphaFoldDB" id="W7U041"/>
<accession>W7U041</accession>
<evidence type="ECO:0000256" key="1">
    <source>
        <dbReference type="SAM" id="MobiDB-lite"/>
    </source>
</evidence>
<dbReference type="OrthoDB" id="10278052at2759"/>
<keyword evidence="2" id="KW-0812">Transmembrane</keyword>